<evidence type="ECO:0000256" key="9">
    <source>
        <dbReference type="ARBA" id="ARBA00023049"/>
    </source>
</evidence>
<dbReference type="PIRSF" id="PIRSF001191">
    <property type="entry name" value="Peptidase_M10A_matrix"/>
    <property type="match status" value="1"/>
</dbReference>
<dbReference type="SMART" id="SM00235">
    <property type="entry name" value="ZnMc"/>
    <property type="match status" value="1"/>
</dbReference>
<feature type="binding site" evidence="13">
    <location>
        <position position="223"/>
    </location>
    <ligand>
        <name>Zn(2+)</name>
        <dbReference type="ChEBI" id="CHEBI:29105"/>
        <label>2</label>
        <note>catalytic</note>
    </ligand>
</feature>
<keyword evidence="11" id="KW-1015">Disulfide bond</keyword>
<dbReference type="Proteomes" id="UP000095287">
    <property type="component" value="Unplaced"/>
</dbReference>
<evidence type="ECO:0000259" key="18">
    <source>
        <dbReference type="SMART" id="SM00235"/>
    </source>
</evidence>
<evidence type="ECO:0000256" key="17">
    <source>
        <dbReference type="SAM" id="SignalP"/>
    </source>
</evidence>
<dbReference type="SUPFAM" id="SSF47090">
    <property type="entry name" value="PGBD-like"/>
    <property type="match status" value="1"/>
</dbReference>
<comment type="similarity">
    <text evidence="1">Belongs to the peptidase M10A family.</text>
</comment>
<dbReference type="Pfam" id="PF00045">
    <property type="entry name" value="Hemopexin"/>
    <property type="match status" value="4"/>
</dbReference>
<dbReference type="AlphaFoldDB" id="A0A1I7ZI23"/>
<evidence type="ECO:0000256" key="2">
    <source>
        <dbReference type="ARBA" id="ARBA00022670"/>
    </source>
</evidence>
<dbReference type="InterPro" id="IPR036375">
    <property type="entry name" value="Hemopexin-like_dom_sf"/>
</dbReference>
<dbReference type="GO" id="GO:0006508">
    <property type="term" value="P:proteolysis"/>
    <property type="evidence" value="ECO:0007669"/>
    <property type="project" value="UniProtKB-KW"/>
</dbReference>
<feature type="binding site" evidence="14">
    <location>
        <position position="170"/>
    </location>
    <ligand>
        <name>Zn(2+)</name>
        <dbReference type="ChEBI" id="CHEBI:29105"/>
        <label>1</label>
    </ligand>
</feature>
<feature type="binding site" evidence="14">
    <location>
        <position position="285"/>
    </location>
    <ligand>
        <name>Ca(2+)</name>
        <dbReference type="ChEBI" id="CHEBI:29108"/>
        <label>4</label>
    </ligand>
</feature>
<feature type="binding site" evidence="14">
    <location>
        <position position="186"/>
    </location>
    <ligand>
        <name>Ca(2+)</name>
        <dbReference type="ChEBI" id="CHEBI:29108"/>
        <label>3</label>
    </ligand>
</feature>
<dbReference type="InterPro" id="IPR036365">
    <property type="entry name" value="PGBD-like_sf"/>
</dbReference>
<feature type="binding site" evidence="14">
    <location>
        <position position="237"/>
    </location>
    <ligand>
        <name>Zn(2+)</name>
        <dbReference type="ChEBI" id="CHEBI:29105"/>
        <label>2</label>
        <note>catalytic</note>
    </ligand>
</feature>
<feature type="active site" evidence="12">
    <location>
        <position position="220"/>
    </location>
</feature>
<feature type="repeat" description="Hemopexin" evidence="16">
    <location>
        <begin position="428"/>
        <end position="476"/>
    </location>
</feature>
<dbReference type="CDD" id="cd00094">
    <property type="entry name" value="HX"/>
    <property type="match status" value="1"/>
</dbReference>
<evidence type="ECO:0000313" key="20">
    <source>
        <dbReference type="WBParaSite" id="L893_g26633.t1"/>
    </source>
</evidence>
<keyword evidence="7 13" id="KW-0862">Zinc</keyword>
<feature type="binding site" evidence="14">
    <location>
        <position position="381"/>
    </location>
    <ligand>
        <name>Ca(2+)</name>
        <dbReference type="ChEBI" id="CHEBI:29108"/>
        <label>5</label>
    </ligand>
</feature>
<feature type="binding site" evidence="14">
    <location>
        <position position="155"/>
    </location>
    <ligand>
        <name>Zn(2+)</name>
        <dbReference type="ChEBI" id="CHEBI:29105"/>
        <label>1</label>
    </ligand>
</feature>
<protein>
    <submittedName>
        <fullName evidence="20">ZnMc domain-containing protein</fullName>
    </submittedName>
</protein>
<dbReference type="PROSITE" id="PS00024">
    <property type="entry name" value="HEMOPEXIN"/>
    <property type="match status" value="1"/>
</dbReference>
<dbReference type="InterPro" id="IPR000585">
    <property type="entry name" value="Hemopexin-like_dom"/>
</dbReference>
<dbReference type="Gene3D" id="3.40.390.10">
    <property type="entry name" value="Collagenase (Catalytic Domain)"/>
    <property type="match status" value="1"/>
</dbReference>
<evidence type="ECO:0000256" key="16">
    <source>
        <dbReference type="PROSITE-ProRule" id="PRU01011"/>
    </source>
</evidence>
<feature type="repeat" description="Hemopexin" evidence="16">
    <location>
        <begin position="328"/>
        <end position="374"/>
    </location>
</feature>
<evidence type="ECO:0000256" key="6">
    <source>
        <dbReference type="ARBA" id="ARBA00022801"/>
    </source>
</evidence>
<feature type="binding site" evidence="14">
    <location>
        <position position="157"/>
    </location>
    <ligand>
        <name>Zn(2+)</name>
        <dbReference type="ChEBI" id="CHEBI:29105"/>
        <label>1</label>
    </ligand>
</feature>
<evidence type="ECO:0000256" key="14">
    <source>
        <dbReference type="PIRSR" id="PIRSR621190-2"/>
    </source>
</evidence>
<evidence type="ECO:0000256" key="5">
    <source>
        <dbReference type="ARBA" id="ARBA00022737"/>
    </source>
</evidence>
<feature type="domain" description="Peptidase metallopeptidase" evidence="18">
    <location>
        <begin position="92"/>
        <end position="265"/>
    </location>
</feature>
<evidence type="ECO:0000256" key="8">
    <source>
        <dbReference type="ARBA" id="ARBA00022837"/>
    </source>
</evidence>
<evidence type="ECO:0000256" key="13">
    <source>
        <dbReference type="PIRSR" id="PIRSR001191-2"/>
    </source>
</evidence>
<feature type="binding site" evidence="14">
    <location>
        <position position="179"/>
    </location>
    <ligand>
        <name>Ca(2+)</name>
        <dbReference type="ChEBI" id="CHEBI:29108"/>
        <label>2</label>
    </ligand>
</feature>
<comment type="cofactor">
    <cofactor evidence="14">
        <name>Ca(2+)</name>
        <dbReference type="ChEBI" id="CHEBI:29108"/>
    </cofactor>
    <text evidence="14">Can bind about 5 Ca(2+) ions per subunit.</text>
</comment>
<dbReference type="SUPFAM" id="SSF55486">
    <property type="entry name" value="Metalloproteases ('zincins'), catalytic domain"/>
    <property type="match status" value="1"/>
</dbReference>
<dbReference type="InterPro" id="IPR021190">
    <property type="entry name" value="Pept_M10A"/>
</dbReference>
<keyword evidence="3 13" id="KW-0479">Metal-binding</keyword>
<organism evidence="19 20">
    <name type="scientific">Steinernema glaseri</name>
    <dbReference type="NCBI Taxonomy" id="37863"/>
    <lineage>
        <taxon>Eukaryota</taxon>
        <taxon>Metazoa</taxon>
        <taxon>Ecdysozoa</taxon>
        <taxon>Nematoda</taxon>
        <taxon>Chromadorea</taxon>
        <taxon>Rhabditida</taxon>
        <taxon>Tylenchina</taxon>
        <taxon>Panagrolaimomorpha</taxon>
        <taxon>Strongyloidoidea</taxon>
        <taxon>Steinernematidae</taxon>
        <taxon>Steinernema</taxon>
    </lineage>
</organism>
<feature type="binding site" evidence="14">
    <location>
        <position position="177"/>
    </location>
    <ligand>
        <name>Ca(2+)</name>
        <dbReference type="ChEBI" id="CHEBI:29108"/>
        <label>2</label>
    </ligand>
</feature>
<evidence type="ECO:0000256" key="11">
    <source>
        <dbReference type="ARBA" id="ARBA00023157"/>
    </source>
</evidence>
<dbReference type="PANTHER" id="PTHR10201:SF309">
    <property type="entry name" value="PEPTIDASE METALLOPEPTIDASE DOMAIN-CONTAINING PROTEIN"/>
    <property type="match status" value="1"/>
</dbReference>
<comment type="cofactor">
    <cofactor evidence="14">
        <name>Zn(2+)</name>
        <dbReference type="ChEBI" id="CHEBI:29105"/>
    </cofactor>
    <text evidence="14">Binds 2 Zn(2+) ions per subunit.</text>
</comment>
<keyword evidence="4 17" id="KW-0732">Signal</keyword>
<keyword evidence="5" id="KW-0677">Repeat</keyword>
<dbReference type="InterPro" id="IPR001818">
    <property type="entry name" value="Pept_M10_metallopeptidase"/>
</dbReference>
<feature type="binding site" evidence="14">
    <location>
        <position position="332"/>
    </location>
    <ligand>
        <name>Ca(2+)</name>
        <dbReference type="ChEBI" id="CHEBI:29108"/>
        <label>4</label>
    </ligand>
</feature>
<dbReference type="PRINTS" id="PR00138">
    <property type="entry name" value="MATRIXIN"/>
</dbReference>
<feature type="modified residue" description="Phosphotyrosine; by PKDCC" evidence="15">
    <location>
        <position position="363"/>
    </location>
</feature>
<dbReference type="GO" id="GO:0008270">
    <property type="term" value="F:zinc ion binding"/>
    <property type="evidence" value="ECO:0007669"/>
    <property type="project" value="InterPro"/>
</dbReference>
<name>A0A1I7ZI23_9BILA</name>
<dbReference type="SUPFAM" id="SSF50923">
    <property type="entry name" value="Hemopexin-like domain"/>
    <property type="match status" value="1"/>
</dbReference>
<feature type="repeat" description="Hemopexin" evidence="16">
    <location>
        <begin position="375"/>
        <end position="421"/>
    </location>
</feature>
<dbReference type="GO" id="GO:0030198">
    <property type="term" value="P:extracellular matrix organization"/>
    <property type="evidence" value="ECO:0007669"/>
    <property type="project" value="TreeGrafter"/>
</dbReference>
<feature type="chain" id="PRO_5012723717" evidence="17">
    <location>
        <begin position="16"/>
        <end position="481"/>
    </location>
</feature>
<dbReference type="PROSITE" id="PS51642">
    <property type="entry name" value="HEMOPEXIN_2"/>
    <property type="match status" value="4"/>
</dbReference>
<feature type="repeat" description="Hemopexin" evidence="16">
    <location>
        <begin position="276"/>
        <end position="327"/>
    </location>
</feature>
<feature type="binding site" evidence="14">
    <location>
        <position position="432"/>
    </location>
    <ligand>
        <name>Ca(2+)</name>
        <dbReference type="ChEBI" id="CHEBI:29108"/>
        <label>4</label>
    </ligand>
</feature>
<accession>A0A1I7ZI23</accession>
<evidence type="ECO:0000256" key="3">
    <source>
        <dbReference type="ARBA" id="ARBA00022723"/>
    </source>
</evidence>
<evidence type="ECO:0000313" key="19">
    <source>
        <dbReference type="Proteomes" id="UP000095287"/>
    </source>
</evidence>
<dbReference type="InterPro" id="IPR002477">
    <property type="entry name" value="Peptidoglycan-bd-like"/>
</dbReference>
<feature type="binding site" evidence="13">
    <location>
        <position position="229"/>
    </location>
    <ligand>
        <name>Zn(2+)</name>
        <dbReference type="ChEBI" id="CHEBI:29105"/>
        <label>2</label>
        <note>catalytic</note>
    </ligand>
</feature>
<keyword evidence="9" id="KW-0482">Metalloprotease</keyword>
<evidence type="ECO:0000256" key="10">
    <source>
        <dbReference type="ARBA" id="ARBA00023145"/>
    </source>
</evidence>
<dbReference type="InterPro" id="IPR024079">
    <property type="entry name" value="MetalloPept_cat_dom_sf"/>
</dbReference>
<evidence type="ECO:0000256" key="1">
    <source>
        <dbReference type="ARBA" id="ARBA00010370"/>
    </source>
</evidence>
<evidence type="ECO:0000256" key="12">
    <source>
        <dbReference type="PIRSR" id="PIRSR001191-1"/>
    </source>
</evidence>
<dbReference type="InterPro" id="IPR018487">
    <property type="entry name" value="Hemopexin-like_repeat"/>
</dbReference>
<dbReference type="PANTHER" id="PTHR10201">
    <property type="entry name" value="MATRIX METALLOPROTEINASE"/>
    <property type="match status" value="1"/>
</dbReference>
<dbReference type="CDD" id="cd04278">
    <property type="entry name" value="ZnMc_MMP"/>
    <property type="match status" value="1"/>
</dbReference>
<feature type="binding site" evidence="14">
    <location>
        <position position="163"/>
    </location>
    <ligand>
        <name>Ca(2+)</name>
        <dbReference type="ChEBI" id="CHEBI:29108"/>
        <label>3</label>
    </ligand>
</feature>
<feature type="binding site" evidence="14">
    <location>
        <position position="181"/>
    </location>
    <ligand>
        <name>Zn(2+)</name>
        <dbReference type="ChEBI" id="CHEBI:29105"/>
        <label>1</label>
    </ligand>
</feature>
<feature type="binding site" evidence="14">
    <location>
        <position position="184"/>
    </location>
    <ligand>
        <name>Ca(2+)</name>
        <dbReference type="ChEBI" id="CHEBI:29108"/>
        <label>1</label>
    </ligand>
</feature>
<keyword evidence="8 14" id="KW-0106">Calcium</keyword>
<evidence type="ECO:0000256" key="15">
    <source>
        <dbReference type="PIRSR" id="PIRSR621190-4"/>
    </source>
</evidence>
<dbReference type="InterPro" id="IPR033739">
    <property type="entry name" value="M10A_MMP"/>
</dbReference>
<dbReference type="GO" id="GO:0031012">
    <property type="term" value="C:extracellular matrix"/>
    <property type="evidence" value="ECO:0007669"/>
    <property type="project" value="InterPro"/>
</dbReference>
<feature type="binding site" description="in inhibited form" evidence="14">
    <location>
        <position position="77"/>
    </location>
    <ligand>
        <name>Zn(2+)</name>
        <dbReference type="ChEBI" id="CHEBI:29105"/>
        <label>2</label>
        <note>catalytic</note>
    </ligand>
</feature>
<feature type="binding site" evidence="13">
    <location>
        <position position="219"/>
    </location>
    <ligand>
        <name>Zn(2+)</name>
        <dbReference type="ChEBI" id="CHEBI:29105"/>
        <label>2</label>
        <note>catalytic</note>
    </ligand>
</feature>
<keyword evidence="10" id="KW-0865">Zymogen</keyword>
<dbReference type="GO" id="GO:0004222">
    <property type="term" value="F:metalloendopeptidase activity"/>
    <property type="evidence" value="ECO:0007669"/>
    <property type="project" value="InterPro"/>
</dbReference>
<dbReference type="Pfam" id="PF01471">
    <property type="entry name" value="PG_binding_1"/>
    <property type="match status" value="1"/>
</dbReference>
<dbReference type="GO" id="GO:0005615">
    <property type="term" value="C:extracellular space"/>
    <property type="evidence" value="ECO:0007669"/>
    <property type="project" value="TreeGrafter"/>
</dbReference>
<keyword evidence="2" id="KW-0645">Protease</keyword>
<feature type="binding site" evidence="14">
    <location>
        <position position="287"/>
    </location>
    <ligand>
        <name>Ca(2+)</name>
        <dbReference type="ChEBI" id="CHEBI:29108"/>
        <label>5</label>
    </ligand>
</feature>
<proteinExistence type="inferred from homology"/>
<dbReference type="WBParaSite" id="L893_g26633.t1">
    <property type="protein sequence ID" value="L893_g26633.t1"/>
    <property type="gene ID" value="L893_g26633"/>
</dbReference>
<feature type="binding site" evidence="14">
    <location>
        <position position="162"/>
    </location>
    <ligand>
        <name>Ca(2+)</name>
        <dbReference type="ChEBI" id="CHEBI:29108"/>
        <label>3</label>
    </ligand>
</feature>
<feature type="binding site" evidence="14">
    <location>
        <position position="186"/>
    </location>
    <ligand>
        <name>Ca(2+)</name>
        <dbReference type="ChEBI" id="CHEBI:29108"/>
        <label>1</label>
    </ligand>
</feature>
<dbReference type="InterPro" id="IPR006026">
    <property type="entry name" value="Peptidase_Metallo"/>
</dbReference>
<reference evidence="20" key="1">
    <citation type="submission" date="2016-11" db="UniProtKB">
        <authorList>
            <consortium name="WormBaseParasite"/>
        </authorList>
    </citation>
    <scope>IDENTIFICATION</scope>
</reference>
<dbReference type="Gene3D" id="2.110.10.10">
    <property type="entry name" value="Hemopexin-like domain"/>
    <property type="match status" value="1"/>
</dbReference>
<feature type="binding site" evidence="14">
    <location>
        <position position="183"/>
    </location>
    <ligand>
        <name>Ca(2+)</name>
        <dbReference type="ChEBI" id="CHEBI:29108"/>
        <label>3</label>
    </ligand>
</feature>
<dbReference type="SMART" id="SM00120">
    <property type="entry name" value="HX"/>
    <property type="match status" value="4"/>
</dbReference>
<dbReference type="GO" id="GO:0030574">
    <property type="term" value="P:collagen catabolic process"/>
    <property type="evidence" value="ECO:0007669"/>
    <property type="project" value="TreeGrafter"/>
</dbReference>
<sequence length="481" mass="54897">MRLAILLFSLSLAGAARHRPRRVVDATHYLTQFGYLDSETNVGRLPDALRRFQEFAHLPVTGRVDRRTARKMRQKRCGNEDVVLRAKRYALEGSYWGVKNLTYRITKRSSSLPDFVVRRVLKKAFRVWEANSPLRFQERTRGQVHIEFVFARGRHGDGEPFDGKGHVLAHAFFPRFGGDVHLDDDEYWTPSKSAEPAKMGPLHNFNRDQGVDLYAVVTHEIGHSLGLKHSQNENAIMAPFYQTYSGDSLRLHSDDIKALNALYGPTPKTVTAPKTPDICDDATIDAITVLGNGTTYAFRGEFYWRLNPSGNRPTPPARRIVEDWPGLEAGIDAVLTDNDGDTYVFRGDKYWLLDRDGRVYKGYPRKISIGLVSTPSDLDAAFVWSQDDKPYFFKNDKFWRYSRWGMSRGWPRSVASLFRGVLPASQAPRKIDAALRTADDRCFVFVGSKYFRLQDWRHFKVADGYPRSTAADWFGCPSKKN</sequence>
<feature type="signal peptide" evidence="17">
    <location>
        <begin position="1"/>
        <end position="15"/>
    </location>
</feature>
<keyword evidence="6" id="KW-0378">Hydrolase</keyword>
<dbReference type="Pfam" id="PF00413">
    <property type="entry name" value="Peptidase_M10"/>
    <property type="match status" value="1"/>
</dbReference>
<evidence type="ECO:0000256" key="7">
    <source>
        <dbReference type="ARBA" id="ARBA00022833"/>
    </source>
</evidence>
<keyword evidence="19" id="KW-1185">Reference proteome</keyword>
<dbReference type="InterPro" id="IPR018486">
    <property type="entry name" value="Hemopexin_CS"/>
</dbReference>
<evidence type="ECO:0000256" key="4">
    <source>
        <dbReference type="ARBA" id="ARBA00022729"/>
    </source>
</evidence>